<dbReference type="InterPro" id="IPR005764">
    <property type="entry name" value="Ade_phspho_trans"/>
</dbReference>
<organism evidence="13 14">
    <name type="scientific">Ureaplasma miroungigenitalium</name>
    <dbReference type="NCBI Taxonomy" id="1042321"/>
    <lineage>
        <taxon>Bacteria</taxon>
        <taxon>Bacillati</taxon>
        <taxon>Mycoplasmatota</taxon>
        <taxon>Mycoplasmoidales</taxon>
        <taxon>Mycoplasmoidaceae</taxon>
        <taxon>Ureaplasma</taxon>
    </lineage>
</organism>
<dbReference type="EMBL" id="JAOXHL010000002">
    <property type="protein sequence ID" value="MCV3728587.1"/>
    <property type="molecule type" value="Genomic_DNA"/>
</dbReference>
<protein>
    <recommendedName>
        <fullName evidence="6 11">Adenine phosphoribosyltransferase</fullName>
        <shortName evidence="11">APRT</shortName>
        <ecNumber evidence="6 11">2.4.2.7</ecNumber>
    </recommendedName>
</protein>
<dbReference type="Pfam" id="PF00156">
    <property type="entry name" value="Pribosyltran"/>
    <property type="match status" value="1"/>
</dbReference>
<dbReference type="InterPro" id="IPR050054">
    <property type="entry name" value="UPRTase/APRTase"/>
</dbReference>
<keyword evidence="8 11" id="KW-0328">Glycosyltransferase</keyword>
<comment type="similarity">
    <text evidence="5 11">Belongs to the purine/pyrimidine phosphoribosyltransferase family.</text>
</comment>
<comment type="caution">
    <text evidence="13">The sequence shown here is derived from an EMBL/GenBank/DDBJ whole genome shotgun (WGS) entry which is preliminary data.</text>
</comment>
<dbReference type="PANTHER" id="PTHR32315:SF3">
    <property type="entry name" value="ADENINE PHOSPHORIBOSYLTRANSFERASE"/>
    <property type="match status" value="1"/>
</dbReference>
<evidence type="ECO:0000313" key="13">
    <source>
        <dbReference type="EMBL" id="MCV3728587.1"/>
    </source>
</evidence>
<keyword evidence="14" id="KW-1185">Reference proteome</keyword>
<evidence type="ECO:0000256" key="2">
    <source>
        <dbReference type="ARBA" id="ARBA00003968"/>
    </source>
</evidence>
<evidence type="ECO:0000256" key="10">
    <source>
        <dbReference type="ARBA" id="ARBA00022726"/>
    </source>
</evidence>
<dbReference type="NCBIfam" id="NF002634">
    <property type="entry name" value="PRK02304.1-3"/>
    <property type="match status" value="1"/>
</dbReference>
<evidence type="ECO:0000259" key="12">
    <source>
        <dbReference type="Pfam" id="PF00156"/>
    </source>
</evidence>
<comment type="pathway">
    <text evidence="4 11">Purine metabolism; AMP biosynthesis via salvage pathway; AMP from adenine: step 1/1.</text>
</comment>
<evidence type="ECO:0000256" key="1">
    <source>
        <dbReference type="ARBA" id="ARBA00000868"/>
    </source>
</evidence>
<evidence type="ECO:0000256" key="9">
    <source>
        <dbReference type="ARBA" id="ARBA00022679"/>
    </source>
</evidence>
<evidence type="ECO:0000256" key="4">
    <source>
        <dbReference type="ARBA" id="ARBA00004659"/>
    </source>
</evidence>
<keyword evidence="7 11" id="KW-0963">Cytoplasm</keyword>
<dbReference type="NCBIfam" id="NF002636">
    <property type="entry name" value="PRK02304.1-5"/>
    <property type="match status" value="1"/>
</dbReference>
<keyword evidence="10 11" id="KW-0660">Purine salvage</keyword>
<name>A0ABT3BN63_9BACT</name>
<evidence type="ECO:0000256" key="8">
    <source>
        <dbReference type="ARBA" id="ARBA00022676"/>
    </source>
</evidence>
<proteinExistence type="inferred from homology"/>
<comment type="subunit">
    <text evidence="11">Homodimer.</text>
</comment>
<evidence type="ECO:0000256" key="11">
    <source>
        <dbReference type="HAMAP-Rule" id="MF_00004"/>
    </source>
</evidence>
<evidence type="ECO:0000256" key="5">
    <source>
        <dbReference type="ARBA" id="ARBA00008391"/>
    </source>
</evidence>
<dbReference type="NCBIfam" id="TIGR01090">
    <property type="entry name" value="apt"/>
    <property type="match status" value="1"/>
</dbReference>
<comment type="subcellular location">
    <subcellularLocation>
        <location evidence="3 11">Cytoplasm</location>
    </subcellularLocation>
</comment>
<dbReference type="HAMAP" id="MF_00004">
    <property type="entry name" value="Aden_phosphoribosyltr"/>
    <property type="match status" value="1"/>
</dbReference>
<keyword evidence="9 11" id="KW-0808">Transferase</keyword>
<comment type="function">
    <text evidence="2 11">Catalyzes a salvage reaction resulting in the formation of AMP, that is energically less costly than de novo synthesis.</text>
</comment>
<comment type="catalytic activity">
    <reaction evidence="1 11">
        <text>AMP + diphosphate = 5-phospho-alpha-D-ribose 1-diphosphate + adenine</text>
        <dbReference type="Rhea" id="RHEA:16609"/>
        <dbReference type="ChEBI" id="CHEBI:16708"/>
        <dbReference type="ChEBI" id="CHEBI:33019"/>
        <dbReference type="ChEBI" id="CHEBI:58017"/>
        <dbReference type="ChEBI" id="CHEBI:456215"/>
        <dbReference type="EC" id="2.4.2.7"/>
    </reaction>
</comment>
<dbReference type="Gene3D" id="3.40.50.2020">
    <property type="match status" value="1"/>
</dbReference>
<evidence type="ECO:0000256" key="3">
    <source>
        <dbReference type="ARBA" id="ARBA00004496"/>
    </source>
</evidence>
<dbReference type="GO" id="GO:0003999">
    <property type="term" value="F:adenine phosphoribosyltransferase activity"/>
    <property type="evidence" value="ECO:0007669"/>
    <property type="project" value="UniProtKB-EC"/>
</dbReference>
<dbReference type="SUPFAM" id="SSF53271">
    <property type="entry name" value="PRTase-like"/>
    <property type="match status" value="1"/>
</dbReference>
<feature type="domain" description="Phosphoribosyltransferase" evidence="12">
    <location>
        <begin position="32"/>
        <end position="154"/>
    </location>
</feature>
<accession>A0ABT3BN63</accession>
<dbReference type="InterPro" id="IPR000836">
    <property type="entry name" value="PRTase_dom"/>
</dbReference>
<dbReference type="InterPro" id="IPR029057">
    <property type="entry name" value="PRTase-like"/>
</dbReference>
<dbReference type="PANTHER" id="PTHR32315">
    <property type="entry name" value="ADENINE PHOSPHORIBOSYLTRANSFERASE"/>
    <property type="match status" value="1"/>
</dbReference>
<dbReference type="Proteomes" id="UP001208245">
    <property type="component" value="Unassembled WGS sequence"/>
</dbReference>
<dbReference type="CDD" id="cd06223">
    <property type="entry name" value="PRTases_typeI"/>
    <property type="match status" value="1"/>
</dbReference>
<dbReference type="EC" id="2.4.2.7" evidence="6 11"/>
<sequence>MSMPKIEYVKSLIKDVPDFPKEGIIFKDITPIFMHPQAMQDVIDAFAEYVDKLNVDVIVGAESRGFLFGLPLAMQMKKPFVLVRKPNKLPREHYTQEYELEYGSSCLEMHKDAIQPNQRVLIVDDLLATGGTVHAIEELVKKAQGQVVGSVYLIELTFLDGHKKLSAPTFSLIKY</sequence>
<evidence type="ECO:0000256" key="7">
    <source>
        <dbReference type="ARBA" id="ARBA00022490"/>
    </source>
</evidence>
<evidence type="ECO:0000313" key="14">
    <source>
        <dbReference type="Proteomes" id="UP001208245"/>
    </source>
</evidence>
<evidence type="ECO:0000256" key="6">
    <source>
        <dbReference type="ARBA" id="ARBA00011893"/>
    </source>
</evidence>
<reference evidence="13 14" key="1">
    <citation type="journal article" date="2020" name="Int. J. Syst. Evol. Microbiol.">
        <title>Ureaplasma miroungigenitalium sp. nov. isolated from northern elephant seals (Mirounga angustirostris) and Ureaplasma zalophigenitalium sp. nov. isolated from California sea lions (Zalophus californianus).</title>
        <authorList>
            <person name="Volokhov D.V."/>
            <person name="Gulland F.M."/>
            <person name="Gao Y."/>
            <person name="Chizhikov V.E."/>
        </authorList>
    </citation>
    <scope>NUCLEOTIDE SEQUENCE [LARGE SCALE GENOMIC DNA]</scope>
    <source>
        <strain evidence="13 14">ES3182-GEN</strain>
    </source>
</reference>
<gene>
    <name evidence="11" type="primary">apt</name>
    <name evidence="13" type="ORF">OF376_02260</name>
</gene>